<dbReference type="AlphaFoldDB" id="A0A0M0BPZ4"/>
<name>A0A0M0BPZ4_9ARCH</name>
<evidence type="ECO:0000313" key="2">
    <source>
        <dbReference type="Proteomes" id="UP000037210"/>
    </source>
</evidence>
<comment type="caution">
    <text evidence="1">The sequence shown here is derived from an EMBL/GenBank/DDBJ whole genome shotgun (WGS) entry which is preliminary data.</text>
</comment>
<protein>
    <submittedName>
        <fullName evidence="1">Uncharacterized protein</fullName>
    </submittedName>
</protein>
<evidence type="ECO:0000313" key="1">
    <source>
        <dbReference type="EMBL" id="KON30642.1"/>
    </source>
</evidence>
<dbReference type="EMBL" id="LFWZ01000025">
    <property type="protein sequence ID" value="KON30642.1"/>
    <property type="molecule type" value="Genomic_DNA"/>
</dbReference>
<dbReference type="Proteomes" id="UP000037210">
    <property type="component" value="Unassembled WGS sequence"/>
</dbReference>
<organism evidence="1 2">
    <name type="scientific">miscellaneous Crenarchaeota group-15 archaeon DG-45</name>
    <dbReference type="NCBI Taxonomy" id="1685127"/>
    <lineage>
        <taxon>Archaea</taxon>
        <taxon>Candidatus Bathyarchaeota</taxon>
        <taxon>MCG-15</taxon>
    </lineage>
</organism>
<gene>
    <name evidence="1" type="ORF">AC482_03330</name>
</gene>
<reference evidence="1 2" key="1">
    <citation type="submission" date="2015-06" db="EMBL/GenBank/DDBJ databases">
        <title>New insights into the roles of widespread benthic archaea in carbon and nitrogen cycling.</title>
        <authorList>
            <person name="Lazar C.S."/>
            <person name="Baker B.J."/>
            <person name="Seitz K.W."/>
            <person name="Hyde A.S."/>
            <person name="Dick G.J."/>
            <person name="Hinrichs K.-U."/>
            <person name="Teske A.P."/>
        </authorList>
    </citation>
    <scope>NUCLEOTIDE SEQUENCE [LARGE SCALE GENOMIC DNA]</scope>
    <source>
        <strain evidence="1">DG-45</strain>
    </source>
</reference>
<accession>A0A0M0BPZ4</accession>
<proteinExistence type="predicted"/>
<sequence>MNEICVPLDDELHRYLNFLEQLKIVKSREEAVLAALRIFKKLNMQDWLPYVYRAGPERVLLVEQGLLHDIFNSLTETQLYEVARISALKRKILKPFDPALDLTEPKNWGVILNELQNFGWGKFTRDGEEVMAEFLGVPIVFLKGLLETLFEVEFAIHITRMKDLYVLKKVGDKAEVWR</sequence>